<gene>
    <name evidence="2" type="ORF">N8I77_000070</name>
</gene>
<dbReference type="AlphaFoldDB" id="A0AAD9W6R8"/>
<evidence type="ECO:0000259" key="1">
    <source>
        <dbReference type="PROSITE" id="PS00028"/>
    </source>
</evidence>
<feature type="domain" description="C2H2-type" evidence="1">
    <location>
        <begin position="160"/>
        <end position="181"/>
    </location>
</feature>
<dbReference type="EMBL" id="JAUJFL010000001">
    <property type="protein sequence ID" value="KAK2613142.1"/>
    <property type="molecule type" value="Genomic_DNA"/>
</dbReference>
<name>A0AAD9W6R8_PHOAM</name>
<evidence type="ECO:0000313" key="2">
    <source>
        <dbReference type="EMBL" id="KAK2613142.1"/>
    </source>
</evidence>
<dbReference type="PROSITE" id="PS00028">
    <property type="entry name" value="ZINC_FINGER_C2H2_1"/>
    <property type="match status" value="1"/>
</dbReference>
<keyword evidence="3" id="KW-1185">Reference proteome</keyword>
<accession>A0AAD9W6R8</accession>
<reference evidence="2" key="1">
    <citation type="submission" date="2023-06" db="EMBL/GenBank/DDBJ databases">
        <authorList>
            <person name="Noh H."/>
        </authorList>
    </citation>
    <scope>NUCLEOTIDE SEQUENCE</scope>
    <source>
        <strain evidence="2">DUCC20226</strain>
    </source>
</reference>
<dbReference type="InterPro" id="IPR013087">
    <property type="entry name" value="Znf_C2H2_type"/>
</dbReference>
<sequence>MGGEGPTIAIIRGLKVRVPVLDRFLNANGVDETYGLAPFYDIDPDQQSRLLRSKVGGGDTRTRIFVPSKLGRNETNFAYVAWAWEMVYAQKEILLDQQLPTNPPTGWAAMQDEILSFSHDTDSNWNAAGHGKTGLFIVVSDERPYFPLSFLQQNSPPIHCDQCEVTFDLFRKRQEHRRLEHGIDEGSNPLPDND</sequence>
<evidence type="ECO:0000313" key="3">
    <source>
        <dbReference type="Proteomes" id="UP001265746"/>
    </source>
</evidence>
<proteinExistence type="predicted"/>
<comment type="caution">
    <text evidence="2">The sequence shown here is derived from an EMBL/GenBank/DDBJ whole genome shotgun (WGS) entry which is preliminary data.</text>
</comment>
<protein>
    <recommendedName>
        <fullName evidence="1">C2H2-type domain-containing protein</fullName>
    </recommendedName>
</protein>
<dbReference type="Proteomes" id="UP001265746">
    <property type="component" value="Unassembled WGS sequence"/>
</dbReference>
<organism evidence="2 3">
    <name type="scientific">Phomopsis amygdali</name>
    <name type="common">Fusicoccum amygdali</name>
    <dbReference type="NCBI Taxonomy" id="1214568"/>
    <lineage>
        <taxon>Eukaryota</taxon>
        <taxon>Fungi</taxon>
        <taxon>Dikarya</taxon>
        <taxon>Ascomycota</taxon>
        <taxon>Pezizomycotina</taxon>
        <taxon>Sordariomycetes</taxon>
        <taxon>Sordariomycetidae</taxon>
        <taxon>Diaporthales</taxon>
        <taxon>Diaporthaceae</taxon>
        <taxon>Diaporthe</taxon>
    </lineage>
</organism>